<dbReference type="SUPFAM" id="SSF56815">
    <property type="entry name" value="Sec1/munc18-like (SM) proteins"/>
    <property type="match status" value="1"/>
</dbReference>
<dbReference type="Proteomes" id="UP000014680">
    <property type="component" value="Unassembled WGS sequence"/>
</dbReference>
<dbReference type="InterPro" id="IPR001619">
    <property type="entry name" value="Sec1-like"/>
</dbReference>
<protein>
    <recommendedName>
        <fullName evidence="4">Vacuolar protein sorting-associated protein</fullName>
    </recommendedName>
</protein>
<dbReference type="InterPro" id="IPR036045">
    <property type="entry name" value="Sec1-like_sf"/>
</dbReference>
<dbReference type="Gene3D" id="3.40.50.2060">
    <property type="match status" value="1"/>
</dbReference>
<name>A0A0A1U6T5_ENTIV</name>
<dbReference type="Gene3D" id="3.90.830.10">
    <property type="entry name" value="Syntaxin Binding Protein 1, Chain A, domain 2"/>
    <property type="match status" value="1"/>
</dbReference>
<organism evidence="2 3">
    <name type="scientific">Entamoeba invadens IP1</name>
    <dbReference type="NCBI Taxonomy" id="370355"/>
    <lineage>
        <taxon>Eukaryota</taxon>
        <taxon>Amoebozoa</taxon>
        <taxon>Evosea</taxon>
        <taxon>Archamoebae</taxon>
        <taxon>Mastigamoebida</taxon>
        <taxon>Entamoebidae</taxon>
        <taxon>Entamoeba</taxon>
    </lineage>
</organism>
<dbReference type="InterPro" id="IPR027482">
    <property type="entry name" value="Sec1-like_dom2"/>
</dbReference>
<comment type="similarity">
    <text evidence="1">Belongs to the STXBP/unc-18/SEC1 family.</text>
</comment>
<dbReference type="Pfam" id="PF00995">
    <property type="entry name" value="Sec1"/>
    <property type="match status" value="1"/>
</dbReference>
<gene>
    <name evidence="2" type="ORF">EIN_405520</name>
</gene>
<dbReference type="VEuPathDB" id="AmoebaDB:EIN_405520"/>
<evidence type="ECO:0008006" key="4">
    <source>
        <dbReference type="Google" id="ProtNLM"/>
    </source>
</evidence>
<accession>A0A0A1U6T5</accession>
<dbReference type="AlphaFoldDB" id="A0A0A1U6T5"/>
<dbReference type="Gene3D" id="3.40.50.1910">
    <property type="match status" value="1"/>
</dbReference>
<reference evidence="2 3" key="1">
    <citation type="submission" date="2012-10" db="EMBL/GenBank/DDBJ databases">
        <authorList>
            <person name="Zafar N."/>
            <person name="Inman J."/>
            <person name="Hall N."/>
            <person name="Lorenzi H."/>
            <person name="Caler E."/>
        </authorList>
    </citation>
    <scope>NUCLEOTIDE SEQUENCE [LARGE SCALE GENOMIC DNA]</scope>
    <source>
        <strain evidence="2 3">IP1</strain>
    </source>
</reference>
<dbReference type="EMBL" id="KB206537">
    <property type="protein sequence ID" value="ELP90128.1"/>
    <property type="molecule type" value="Genomic_DNA"/>
</dbReference>
<dbReference type="GO" id="GO:0016192">
    <property type="term" value="P:vesicle-mediated transport"/>
    <property type="evidence" value="ECO:0007669"/>
    <property type="project" value="InterPro"/>
</dbReference>
<sequence length="473" mass="54441">MDIEKLSEFVCSLFETKDKTLMKFLVVDDVTSKIMWFVNKKSKVTYNVMTTTLQKEGYNDRSYADAIYIISTQSKTLETLISHLQHPSYHSYYIYFVEEVSDHIIEMIGTADIFEVVDSLKVIPLAWKPETPNLFTTQFPSSKGIISYLKYQNARPTIVYQKFSEKAKNIAIQICGNTQEESDETLLLILDRGFDPYTPFLPNIGVYGQAVEYGILNDTHVWCNGVVIFANYTKEVYEMDQSTANDFLRKVADEHTTLSNEIKRKMTENVVKGGSTIVLNELSYQKKKVDKKIEEITCLLEVTNNVMKKMTEKYHNAEEFASYFKMHFTTPLGKKNEIMEVMEAIRDDTQNLKYSKMVDAVFPKNLRCNGLFDKKRLYNFYGLYNSAYVPGIVKILDNVFNYIKGTEELVLPFQTVKGSIKQTKKMVVWIEGGVSLVEEKAVYSWSKSHDTFPVLLCGNKVLTPESMLSAFFH</sequence>
<evidence type="ECO:0000313" key="2">
    <source>
        <dbReference type="EMBL" id="ELP90128.1"/>
    </source>
</evidence>
<evidence type="ECO:0000313" key="3">
    <source>
        <dbReference type="Proteomes" id="UP000014680"/>
    </source>
</evidence>
<dbReference type="OrthoDB" id="10266265at2759"/>
<evidence type="ECO:0000256" key="1">
    <source>
        <dbReference type="ARBA" id="ARBA00009884"/>
    </source>
</evidence>
<keyword evidence="3" id="KW-1185">Reference proteome</keyword>
<dbReference type="InterPro" id="IPR043154">
    <property type="entry name" value="Sec-1-like_dom1"/>
</dbReference>
<dbReference type="KEGG" id="eiv:EIN_405520"/>
<dbReference type="OMA" id="CNEEHRI"/>
<dbReference type="InterPro" id="IPR043127">
    <property type="entry name" value="Sec-1-like_dom3a"/>
</dbReference>
<dbReference type="RefSeq" id="XP_004256899.1">
    <property type="nucleotide sequence ID" value="XM_004256851.1"/>
</dbReference>
<dbReference type="GeneID" id="14889036"/>
<proteinExistence type="inferred from homology"/>
<dbReference type="PANTHER" id="PTHR11679">
    <property type="entry name" value="VESICLE PROTEIN SORTING-ASSOCIATED"/>
    <property type="match status" value="1"/>
</dbReference>